<feature type="domain" description="Nudix hydrolase" evidence="4">
    <location>
        <begin position="22"/>
        <end position="150"/>
    </location>
</feature>
<dbReference type="PANTHER" id="PTHR43046:SF2">
    <property type="entry name" value="8-OXO-DGTP DIPHOSPHATASE-RELATED"/>
    <property type="match status" value="1"/>
</dbReference>
<name>A0AAC8ZU93_9PROT</name>
<evidence type="ECO:0000256" key="1">
    <source>
        <dbReference type="ARBA" id="ARBA00001946"/>
    </source>
</evidence>
<keyword evidence="2 3" id="KW-0378">Hydrolase</keyword>
<dbReference type="InterPro" id="IPR000086">
    <property type="entry name" value="NUDIX_hydrolase_dom"/>
</dbReference>
<dbReference type="InterPro" id="IPR020084">
    <property type="entry name" value="NUDIX_hydrolase_CS"/>
</dbReference>
<dbReference type="Proteomes" id="UP000069935">
    <property type="component" value="Chromosome 1"/>
</dbReference>
<comment type="similarity">
    <text evidence="3">Belongs to the Nudix hydrolase family.</text>
</comment>
<keyword evidence="6" id="KW-1185">Reference proteome</keyword>
<evidence type="ECO:0000313" key="5">
    <source>
        <dbReference type="EMBL" id="ALG71963.1"/>
    </source>
</evidence>
<gene>
    <name evidence="5" type="ORF">AL072_03720</name>
</gene>
<evidence type="ECO:0000259" key="4">
    <source>
        <dbReference type="PROSITE" id="PS51462"/>
    </source>
</evidence>
<protein>
    <recommendedName>
        <fullName evidence="4">Nudix hydrolase domain-containing protein</fullName>
    </recommendedName>
</protein>
<reference evidence="6" key="1">
    <citation type="submission" date="2015-08" db="EMBL/GenBank/DDBJ databases">
        <title>Complete Genome Sequence of Azospirillum thiophilum BV-S.</title>
        <authorList>
            <person name="Fomenkov A."/>
            <person name="Vincze T."/>
            <person name="Grabovich M."/>
            <person name="Dubinina G."/>
            <person name="Orlova M."/>
            <person name="Belousova E."/>
            <person name="Roberts R.J."/>
        </authorList>
    </citation>
    <scope>NUCLEOTIDE SEQUENCE [LARGE SCALE GENOMIC DNA]</scope>
    <source>
        <strain evidence="6">BV-S</strain>
    </source>
</reference>
<dbReference type="PRINTS" id="PR00502">
    <property type="entry name" value="NUDIXFAMILY"/>
</dbReference>
<dbReference type="EMBL" id="CP012401">
    <property type="protein sequence ID" value="ALG71963.1"/>
    <property type="molecule type" value="Genomic_DNA"/>
</dbReference>
<dbReference type="KEGG" id="ati:AL072_03720"/>
<accession>A0AAC8ZU93</accession>
<organism evidence="5 6">
    <name type="scientific">Azospirillum thiophilum</name>
    <dbReference type="NCBI Taxonomy" id="528244"/>
    <lineage>
        <taxon>Bacteria</taxon>
        <taxon>Pseudomonadati</taxon>
        <taxon>Pseudomonadota</taxon>
        <taxon>Alphaproteobacteria</taxon>
        <taxon>Rhodospirillales</taxon>
        <taxon>Azospirillaceae</taxon>
        <taxon>Azospirillum</taxon>
    </lineage>
</organism>
<dbReference type="Pfam" id="PF00293">
    <property type="entry name" value="NUDIX"/>
    <property type="match status" value="1"/>
</dbReference>
<dbReference type="PANTHER" id="PTHR43046">
    <property type="entry name" value="GDP-MANNOSE MANNOSYL HYDROLASE"/>
    <property type="match status" value="1"/>
</dbReference>
<comment type="cofactor">
    <cofactor evidence="1">
        <name>Mg(2+)</name>
        <dbReference type="ChEBI" id="CHEBI:18420"/>
    </cofactor>
</comment>
<evidence type="ECO:0000313" key="6">
    <source>
        <dbReference type="Proteomes" id="UP000069935"/>
    </source>
</evidence>
<dbReference type="PROSITE" id="PS00893">
    <property type="entry name" value="NUDIX_BOX"/>
    <property type="match status" value="1"/>
</dbReference>
<reference evidence="5 6" key="2">
    <citation type="journal article" date="2016" name="Genome Announc.">
        <title>Complete Genome Sequence of a Strain of Azospirillum thiophilum Isolated from a Sulfide Spring.</title>
        <authorList>
            <person name="Fomenkov A."/>
            <person name="Vincze T."/>
            <person name="Grabovich M."/>
            <person name="Anton B.P."/>
            <person name="Dubinina G."/>
            <person name="Orlova M."/>
            <person name="Belousova E."/>
            <person name="Roberts R.J."/>
        </authorList>
    </citation>
    <scope>NUCLEOTIDE SEQUENCE [LARGE SCALE GENOMIC DNA]</scope>
    <source>
        <strain evidence="5 6">BV-S</strain>
    </source>
</reference>
<dbReference type="InterPro" id="IPR020476">
    <property type="entry name" value="Nudix_hydrolase"/>
</dbReference>
<dbReference type="InterPro" id="IPR015797">
    <property type="entry name" value="NUDIX_hydrolase-like_dom_sf"/>
</dbReference>
<proteinExistence type="inferred from homology"/>
<evidence type="ECO:0000256" key="2">
    <source>
        <dbReference type="ARBA" id="ARBA00022801"/>
    </source>
</evidence>
<dbReference type="GO" id="GO:0016787">
    <property type="term" value="F:hydrolase activity"/>
    <property type="evidence" value="ECO:0007669"/>
    <property type="project" value="UniProtKB-KW"/>
</dbReference>
<evidence type="ECO:0000256" key="3">
    <source>
        <dbReference type="RuleBase" id="RU003476"/>
    </source>
</evidence>
<dbReference type="Gene3D" id="3.90.79.10">
    <property type="entry name" value="Nucleoside Triphosphate Pyrophosphohydrolase"/>
    <property type="match status" value="1"/>
</dbReference>
<dbReference type="AlphaFoldDB" id="A0AAC8ZU93"/>
<dbReference type="PROSITE" id="PS51462">
    <property type="entry name" value="NUDIX"/>
    <property type="match status" value="1"/>
</dbReference>
<dbReference type="SUPFAM" id="SSF55811">
    <property type="entry name" value="Nudix"/>
    <property type="match status" value="1"/>
</dbReference>
<sequence>MLARLLRLAWLLRGAWHRVARPLTMGVRAIVVDRSDPAGPRVLLIRHSYVEGWHLPGGGVGRGETLADAAMRELREEAGLVADRPAQPLGIYARFRNGASDHVAVFVMTGWRGAVKPDGVEILEARFFPLDRLPAGLSPATGRRLEEFLGRRPIAERW</sequence>